<keyword evidence="2 10" id="KW-0444">Lipid biosynthesis</keyword>
<feature type="binding site" evidence="10">
    <location>
        <position position="41"/>
    </location>
    <ligand>
        <name>Mn(2+)</name>
        <dbReference type="ChEBI" id="CHEBI:29035"/>
        <label>2</label>
    </ligand>
</feature>
<evidence type="ECO:0000313" key="13">
    <source>
        <dbReference type="Proteomes" id="UP000245790"/>
    </source>
</evidence>
<keyword evidence="5 10" id="KW-0479">Metal-binding</keyword>
<feature type="binding site" evidence="10">
    <location>
        <position position="164"/>
    </location>
    <ligand>
        <name>substrate</name>
    </ligand>
</feature>
<feature type="binding site" evidence="10">
    <location>
        <position position="195"/>
    </location>
    <ligand>
        <name>Mn(2+)</name>
        <dbReference type="ChEBI" id="CHEBI:29035"/>
        <label>2</label>
    </ligand>
</feature>
<dbReference type="PANTHER" id="PTHR34990:SF1">
    <property type="entry name" value="UDP-2,3-DIACYLGLUCOSAMINE HYDROLASE"/>
    <property type="match status" value="1"/>
</dbReference>
<evidence type="ECO:0000256" key="5">
    <source>
        <dbReference type="ARBA" id="ARBA00022723"/>
    </source>
</evidence>
<dbReference type="CDD" id="cd07398">
    <property type="entry name" value="MPP_YbbF-LpxH"/>
    <property type="match status" value="1"/>
</dbReference>
<feature type="binding site" evidence="10">
    <location>
        <position position="79"/>
    </location>
    <ligand>
        <name>Mn(2+)</name>
        <dbReference type="ChEBI" id="CHEBI:29035"/>
        <label>2</label>
    </ligand>
</feature>
<evidence type="ECO:0000256" key="8">
    <source>
        <dbReference type="ARBA" id="ARBA00023136"/>
    </source>
</evidence>
<feature type="binding site" evidence="10">
    <location>
        <position position="114"/>
    </location>
    <ligand>
        <name>Mn(2+)</name>
        <dbReference type="ChEBI" id="CHEBI:29035"/>
        <label>2</label>
    </ligand>
</feature>
<evidence type="ECO:0000256" key="1">
    <source>
        <dbReference type="ARBA" id="ARBA00022475"/>
    </source>
</evidence>
<dbReference type="AlphaFoldDB" id="A0A316FXR3"/>
<evidence type="ECO:0000313" key="12">
    <source>
        <dbReference type="EMBL" id="PWK53379.1"/>
    </source>
</evidence>
<comment type="pathway">
    <text evidence="10">Glycolipid biosynthesis; lipid IV(A) biosynthesis; lipid IV(A) from (3R)-3-hydroxytetradecanoyl-[acyl-carrier-protein] and UDP-N-acetyl-alpha-D-glucosamine: step 4/6.</text>
</comment>
<evidence type="ECO:0000256" key="2">
    <source>
        <dbReference type="ARBA" id="ARBA00022516"/>
    </source>
</evidence>
<keyword evidence="9 10" id="KW-0464">Manganese</keyword>
<organism evidence="12 13">
    <name type="scientific">Pleionea mediterranea</name>
    <dbReference type="NCBI Taxonomy" id="523701"/>
    <lineage>
        <taxon>Bacteria</taxon>
        <taxon>Pseudomonadati</taxon>
        <taxon>Pseudomonadota</taxon>
        <taxon>Gammaproteobacteria</taxon>
        <taxon>Oceanospirillales</taxon>
        <taxon>Pleioneaceae</taxon>
        <taxon>Pleionea</taxon>
    </lineage>
</organism>
<feature type="binding site" evidence="10">
    <location>
        <position position="10"/>
    </location>
    <ligand>
        <name>Mn(2+)</name>
        <dbReference type="ChEBI" id="CHEBI:29035"/>
        <label>1</label>
    </ligand>
</feature>
<dbReference type="NCBIfam" id="TIGR01854">
    <property type="entry name" value="lipid_A_lpxH"/>
    <property type="match status" value="1"/>
</dbReference>
<dbReference type="GO" id="GO:0005737">
    <property type="term" value="C:cytoplasm"/>
    <property type="evidence" value="ECO:0007669"/>
    <property type="project" value="InterPro"/>
</dbReference>
<accession>A0A316FXR3</accession>
<dbReference type="PANTHER" id="PTHR34990">
    <property type="entry name" value="UDP-2,3-DIACYLGLUCOSAMINE HYDROLASE-RELATED"/>
    <property type="match status" value="1"/>
</dbReference>
<name>A0A316FXR3_9GAMM</name>
<dbReference type="HAMAP" id="MF_00575">
    <property type="entry name" value="LpxH"/>
    <property type="match status" value="1"/>
</dbReference>
<dbReference type="OrthoDB" id="9783283at2"/>
<evidence type="ECO:0000256" key="3">
    <source>
        <dbReference type="ARBA" id="ARBA00022519"/>
    </source>
</evidence>
<evidence type="ECO:0000256" key="4">
    <source>
        <dbReference type="ARBA" id="ARBA00022556"/>
    </source>
</evidence>
<dbReference type="SUPFAM" id="SSF56300">
    <property type="entry name" value="Metallo-dependent phosphatases"/>
    <property type="match status" value="1"/>
</dbReference>
<dbReference type="RefSeq" id="WP_109762590.1">
    <property type="nucleotide sequence ID" value="NZ_QGGU01000003.1"/>
</dbReference>
<dbReference type="InterPro" id="IPR043461">
    <property type="entry name" value="LpxH-like"/>
</dbReference>
<dbReference type="NCBIfam" id="NF003743">
    <property type="entry name" value="PRK05340.1"/>
    <property type="match status" value="1"/>
</dbReference>
<feature type="binding site" evidence="10">
    <location>
        <position position="8"/>
    </location>
    <ligand>
        <name>Mn(2+)</name>
        <dbReference type="ChEBI" id="CHEBI:29035"/>
        <label>1</label>
    </ligand>
</feature>
<sequence>MITHFISDLHLSDEQPQLLRLFTHYLEQYAPRADRLYILGDLFEVWIGDDYQPQWLMPFTHQLNNLAEQGTSLYFCHGNRDFLLGNNYAKQANLKLLPEYSTIDLFGQSVLLCHGDTLCTDDTAYQDFRQQVRSEQWQQEFLSLPVEQRLAIVNNYRQQSKQATAEKSQEIMDVNADEVSHTFQHNDVEVMIHGHTHRPAIHRTEKDNTSLQRIVLSDWRDYGQYLEADSGIISSFHFDTKSRWDDPDIPSFSISD</sequence>
<dbReference type="GO" id="GO:0009245">
    <property type="term" value="P:lipid A biosynthetic process"/>
    <property type="evidence" value="ECO:0007669"/>
    <property type="project" value="UniProtKB-UniRule"/>
</dbReference>
<feature type="binding site" evidence="10">
    <location>
        <begin position="79"/>
        <end position="80"/>
    </location>
    <ligand>
        <name>substrate</name>
    </ligand>
</feature>
<dbReference type="Proteomes" id="UP000245790">
    <property type="component" value="Unassembled WGS sequence"/>
</dbReference>
<comment type="cofactor">
    <cofactor evidence="10">
        <name>Mn(2+)</name>
        <dbReference type="ChEBI" id="CHEBI:29035"/>
    </cofactor>
    <text evidence="10">Binds 2 Mn(2+) ions per subunit in a binuclear metal center.</text>
</comment>
<dbReference type="InterPro" id="IPR004843">
    <property type="entry name" value="Calcineurin-like_PHP"/>
</dbReference>
<evidence type="ECO:0000259" key="11">
    <source>
        <dbReference type="Pfam" id="PF00149"/>
    </source>
</evidence>
<feature type="domain" description="Calcineurin-like phosphoesterase" evidence="11">
    <location>
        <begin position="5"/>
        <end position="199"/>
    </location>
</feature>
<feature type="binding site" evidence="10">
    <location>
        <position position="195"/>
    </location>
    <ligand>
        <name>substrate</name>
    </ligand>
</feature>
<dbReference type="EC" id="3.6.1.54" evidence="10"/>
<dbReference type="GO" id="GO:0008758">
    <property type="term" value="F:UDP-2,3-diacylglucosamine hydrolase activity"/>
    <property type="evidence" value="ECO:0007669"/>
    <property type="project" value="UniProtKB-UniRule"/>
</dbReference>
<keyword evidence="3 10" id="KW-0997">Cell inner membrane</keyword>
<comment type="similarity">
    <text evidence="10">Belongs to the LpxH family.</text>
</comment>
<comment type="function">
    <text evidence="10">Hydrolyzes the pyrophosphate bond of UDP-2,3-diacylglucosamine to yield 2,3-diacylglucosamine 1-phosphate (lipid X) and UMP by catalyzing the attack of water at the alpha-P atom. Involved in the biosynthesis of lipid A, a phosphorylated glycolipid that anchors the lipopolysaccharide to the outer membrane of the cell.</text>
</comment>
<proteinExistence type="inferred from homology"/>
<keyword evidence="4 10" id="KW-0441">Lipid A biosynthesis</keyword>
<dbReference type="GO" id="GO:0019897">
    <property type="term" value="C:extrinsic component of plasma membrane"/>
    <property type="evidence" value="ECO:0007669"/>
    <property type="project" value="UniProtKB-UniRule"/>
</dbReference>
<feature type="binding site" evidence="10">
    <location>
        <position position="122"/>
    </location>
    <ligand>
        <name>substrate</name>
    </ligand>
</feature>
<dbReference type="InterPro" id="IPR029052">
    <property type="entry name" value="Metallo-depent_PP-like"/>
</dbReference>
<keyword evidence="8 10" id="KW-0472">Membrane</keyword>
<dbReference type="Pfam" id="PF00149">
    <property type="entry name" value="Metallophos"/>
    <property type="match status" value="1"/>
</dbReference>
<feature type="binding site" evidence="10">
    <location>
        <position position="41"/>
    </location>
    <ligand>
        <name>Mn(2+)</name>
        <dbReference type="ChEBI" id="CHEBI:29035"/>
        <label>1</label>
    </ligand>
</feature>
<evidence type="ECO:0000256" key="6">
    <source>
        <dbReference type="ARBA" id="ARBA00022801"/>
    </source>
</evidence>
<reference evidence="12 13" key="1">
    <citation type="submission" date="2018-05" db="EMBL/GenBank/DDBJ databases">
        <title>Genomic Encyclopedia of Type Strains, Phase IV (KMG-IV): sequencing the most valuable type-strain genomes for metagenomic binning, comparative biology and taxonomic classification.</title>
        <authorList>
            <person name="Goeker M."/>
        </authorList>
    </citation>
    <scope>NUCLEOTIDE SEQUENCE [LARGE SCALE GENOMIC DNA]</scope>
    <source>
        <strain evidence="12 13">DSM 25350</strain>
    </source>
</reference>
<keyword evidence="1 10" id="KW-1003">Cell membrane</keyword>
<comment type="caution">
    <text evidence="12">The sequence shown here is derived from an EMBL/GenBank/DDBJ whole genome shotgun (WGS) entry which is preliminary data.</text>
</comment>
<protein>
    <recommendedName>
        <fullName evidence="10">UDP-2,3-diacylglucosamine hydrolase</fullName>
        <ecNumber evidence="10">3.6.1.54</ecNumber>
    </recommendedName>
    <alternativeName>
        <fullName evidence="10">UDP-2,3-diacylglucosamine diphosphatase</fullName>
    </alternativeName>
</protein>
<evidence type="ECO:0000256" key="7">
    <source>
        <dbReference type="ARBA" id="ARBA00023098"/>
    </source>
</evidence>
<dbReference type="EMBL" id="QGGU01000003">
    <property type="protein sequence ID" value="PWK53379.1"/>
    <property type="molecule type" value="Genomic_DNA"/>
</dbReference>
<feature type="binding site" evidence="10">
    <location>
        <position position="197"/>
    </location>
    <ligand>
        <name>Mn(2+)</name>
        <dbReference type="ChEBI" id="CHEBI:29035"/>
        <label>1</label>
    </ligand>
</feature>
<comment type="subcellular location">
    <subcellularLocation>
        <location evidence="10">Cell inner membrane</location>
        <topology evidence="10">Peripheral membrane protein</topology>
        <orientation evidence="10">Cytoplasmic side</orientation>
    </subcellularLocation>
</comment>
<evidence type="ECO:0000256" key="10">
    <source>
        <dbReference type="HAMAP-Rule" id="MF_00575"/>
    </source>
</evidence>
<keyword evidence="7 10" id="KW-0443">Lipid metabolism</keyword>
<evidence type="ECO:0000256" key="9">
    <source>
        <dbReference type="ARBA" id="ARBA00023211"/>
    </source>
</evidence>
<gene>
    <name evidence="10" type="primary">lpxH</name>
    <name evidence="12" type="ORF">C8D97_103206</name>
</gene>
<dbReference type="UniPathway" id="UPA00359">
    <property type="reaction ID" value="UER00480"/>
</dbReference>
<keyword evidence="13" id="KW-1185">Reference proteome</keyword>
<feature type="binding site" evidence="10">
    <location>
        <position position="160"/>
    </location>
    <ligand>
        <name>substrate</name>
    </ligand>
</feature>
<comment type="catalytic activity">
    <reaction evidence="10">
        <text>UDP-2-N,3-O-bis[(3R)-3-hydroxytetradecanoyl]-alpha-D-glucosamine + H2O = 2-N,3-O-bis[(3R)-3-hydroxytetradecanoyl]-alpha-D-glucosaminyl 1-phosphate + UMP + 2 H(+)</text>
        <dbReference type="Rhea" id="RHEA:25213"/>
        <dbReference type="ChEBI" id="CHEBI:15377"/>
        <dbReference type="ChEBI" id="CHEBI:15378"/>
        <dbReference type="ChEBI" id="CHEBI:57865"/>
        <dbReference type="ChEBI" id="CHEBI:57957"/>
        <dbReference type="ChEBI" id="CHEBI:78847"/>
        <dbReference type="EC" id="3.6.1.54"/>
    </reaction>
</comment>
<dbReference type="InterPro" id="IPR010138">
    <property type="entry name" value="UDP-diacylglucosamine_Hdrlase"/>
</dbReference>
<keyword evidence="6 10" id="KW-0378">Hydrolase</keyword>
<dbReference type="GO" id="GO:0030145">
    <property type="term" value="F:manganese ion binding"/>
    <property type="evidence" value="ECO:0007669"/>
    <property type="project" value="UniProtKB-UniRule"/>
</dbReference>
<dbReference type="Gene3D" id="3.60.21.10">
    <property type="match status" value="1"/>
</dbReference>
<feature type="binding site" evidence="10">
    <location>
        <position position="167"/>
    </location>
    <ligand>
        <name>substrate</name>
    </ligand>
</feature>